<dbReference type="Proteomes" id="UP000006757">
    <property type="component" value="Unassembled WGS sequence"/>
</dbReference>
<comment type="caution">
    <text evidence="3">The sequence shown here is derived from an EMBL/GenBank/DDBJ whole genome shotgun (WGS) entry which is preliminary data.</text>
</comment>
<accession>K1V9W6</accession>
<proteinExistence type="predicted"/>
<dbReference type="AlphaFoldDB" id="K1V9W6"/>
<dbReference type="PANTHER" id="PTHR12203">
    <property type="entry name" value="KDEL LYS-ASP-GLU-LEU CONTAINING - RELATED"/>
    <property type="match status" value="1"/>
</dbReference>
<feature type="transmembrane region" description="Helical" evidence="2">
    <location>
        <begin position="51"/>
        <end position="70"/>
    </location>
</feature>
<gene>
    <name evidence="3" type="ORF">A1Q2_08184</name>
</gene>
<feature type="compositionally biased region" description="Polar residues" evidence="1">
    <location>
        <begin position="753"/>
        <end position="762"/>
    </location>
</feature>
<evidence type="ECO:0000256" key="2">
    <source>
        <dbReference type="SAM" id="Phobius"/>
    </source>
</evidence>
<dbReference type="eggNOG" id="KOG2458">
    <property type="taxonomic scope" value="Eukaryota"/>
</dbReference>
<name>K1V9W6_TRIAC</name>
<keyword evidence="4" id="KW-1185">Reference proteome</keyword>
<dbReference type="OMA" id="CETIKNT"/>
<organism evidence="3 4">
    <name type="scientific">Trichosporon asahii var. asahii (strain CBS 8904)</name>
    <name type="common">Yeast</name>
    <dbReference type="NCBI Taxonomy" id="1220162"/>
    <lineage>
        <taxon>Eukaryota</taxon>
        <taxon>Fungi</taxon>
        <taxon>Dikarya</taxon>
        <taxon>Basidiomycota</taxon>
        <taxon>Agaricomycotina</taxon>
        <taxon>Tremellomycetes</taxon>
        <taxon>Trichosporonales</taxon>
        <taxon>Trichosporonaceae</taxon>
        <taxon>Trichosporon</taxon>
    </lineage>
</organism>
<dbReference type="InterPro" id="IPR051091">
    <property type="entry name" value="O-Glucosyltr/Glycosyltrsf_90"/>
</dbReference>
<evidence type="ECO:0000313" key="3">
    <source>
        <dbReference type="EMBL" id="EKC97520.1"/>
    </source>
</evidence>
<keyword evidence="2" id="KW-0472">Membrane</keyword>
<dbReference type="InParanoid" id="K1V9W6"/>
<keyword evidence="2" id="KW-1133">Transmembrane helix</keyword>
<dbReference type="PANTHER" id="PTHR12203:SF118">
    <property type="entry name" value="BETA-1,2-XYLOSYLTRANSFERASE 1"/>
    <property type="match status" value="1"/>
</dbReference>
<keyword evidence="2" id="KW-0812">Transmembrane</keyword>
<protein>
    <recommendedName>
        <fullName evidence="5">Glycosyl transferase CAP10 domain-containing protein</fullName>
    </recommendedName>
</protein>
<feature type="region of interest" description="Disordered" evidence="1">
    <location>
        <begin position="738"/>
        <end position="763"/>
    </location>
</feature>
<evidence type="ECO:0000256" key="1">
    <source>
        <dbReference type="SAM" id="MobiDB-lite"/>
    </source>
</evidence>
<reference evidence="3 4" key="1">
    <citation type="journal article" date="2012" name="Eukaryot. Cell">
        <title>Genome sequence of the Trichosporon asahii environmental strain CBS 8904.</title>
        <authorList>
            <person name="Yang R.Y."/>
            <person name="Li H.T."/>
            <person name="Zhu H."/>
            <person name="Zhou G.P."/>
            <person name="Wang M."/>
            <person name="Wang L."/>
        </authorList>
    </citation>
    <scope>NUCLEOTIDE SEQUENCE [LARGE SCALE GENOMIC DNA]</scope>
    <source>
        <strain evidence="3 4">CBS 8904</strain>
    </source>
</reference>
<dbReference type="EMBL" id="AMBO01000409">
    <property type="protein sequence ID" value="EKC97520.1"/>
    <property type="molecule type" value="Genomic_DNA"/>
</dbReference>
<evidence type="ECO:0000313" key="4">
    <source>
        <dbReference type="Proteomes" id="UP000006757"/>
    </source>
</evidence>
<evidence type="ECO:0008006" key="5">
    <source>
        <dbReference type="Google" id="ProtNLM"/>
    </source>
</evidence>
<dbReference type="HOGENOM" id="CLU_005027_3_1_1"/>
<dbReference type="OrthoDB" id="541052at2759"/>
<sequence>MPPKRAFYIAQDTPNVSPKLGPVDAFPLSRKGGLPIPSVGVPGRIRRPKKILYLFVIFFLLYWFGIRHGLGREKEERGPPTPLGFALKTGERHRPRTMVFLRNGIASLLPLRRGAPQPEHPVYELMERGEELWRKVRDRQSKTLKDAVKEYRRRYGIDPPAGFDEWFKWAQEHNVELVDEYDLMMRDVLAHHALKPETFIGRSEELSRNQSFAYTLHVTPEEVTITGERAGNARPKKLLSMVDSFKAALPKGFSLNITGSDHDVSGVVLGKDQRKRAMELVRKNKCAYDSCLTVTNSRLLRRGTQALPEPGALSRVGLVREYARFTASYSSNRAQKACPIDSPANRLNDPSEAPISEGQSFIHDHLSTMDFCEFPRLKVLHGALQYDREDRSPSLLKPWLVHSKLPGDASFLLPPIEGFTNLTEKDIPKLGTWDDKLDHRVHWRGSTTGGFSIQQDWRQSHRMRLHFMFNDKKGNESYWGETFRELIQPDGQGGYERVTRNMPVLAKAYGDVQLSGKPIQCSTDKMCEEIRDEVEFGSVLKPKDVWMFRYFLDVDGNGWSERFHRLLSSASPVMKMTIFADWHLPDYSDLYDILAFFIGPVSKDGTIDHSKGHDYLGKKIGEAGRDFSLNHWRWADMQAYIEYGQWIFLSSFLNVPCTQPTGPRSPAPASGLSPSRLARACARVSFRAGAWALRVAGVSAASVWCVSNTSPIVARALDIVTTSTQFSLVEAEEWSRDVNGSAVPGLPDFQPRLSRNGSSDGESSGAGVVTLRFGSCQPVCAQISSAHNQDAANADRS</sequence>